<evidence type="ECO:0000313" key="2">
    <source>
        <dbReference type="Proteomes" id="UP001234297"/>
    </source>
</evidence>
<organism evidence="1 2">
    <name type="scientific">Persea americana</name>
    <name type="common">Avocado</name>
    <dbReference type="NCBI Taxonomy" id="3435"/>
    <lineage>
        <taxon>Eukaryota</taxon>
        <taxon>Viridiplantae</taxon>
        <taxon>Streptophyta</taxon>
        <taxon>Embryophyta</taxon>
        <taxon>Tracheophyta</taxon>
        <taxon>Spermatophyta</taxon>
        <taxon>Magnoliopsida</taxon>
        <taxon>Magnoliidae</taxon>
        <taxon>Laurales</taxon>
        <taxon>Lauraceae</taxon>
        <taxon>Persea</taxon>
    </lineage>
</organism>
<name>A0ACC2MD89_PERAE</name>
<comment type="caution">
    <text evidence="1">The sequence shown here is derived from an EMBL/GenBank/DDBJ whole genome shotgun (WGS) entry which is preliminary data.</text>
</comment>
<accession>A0ACC2MD89</accession>
<sequence>MASSIKRIQSKTSLPSKSSYWRVQQISRMRIPFLLILAISFFHSCAANHEKHPSAMVVGTVYCDTCFHQQFSKASHFISGASVEVECGDLRNKTAFFKKVKTNKHGQFKFHLPFAVSKHIKKINKCSVKLVSSSEPFCAVASMATSSSLHLKSRKQGIHIFSAGFFTFKPLQQPDLCYEKPNLKTSSLSPMKTIFPYPNIPQFPPLNQDPPPMVSLPPLPKLPPLPTLPTLPPLPSLGPVPKQPSKTTVAVSSSHTPSFHEEPAQQKLLDPKPAASEIPSPPNPLKVTPPSINPPLIPIITNPVPAFPVPLPPFSFPLQPPAFPVPLPPFSFPLQPPAFPGIPPSKKTSP</sequence>
<evidence type="ECO:0000313" key="1">
    <source>
        <dbReference type="EMBL" id="KAJ8643766.1"/>
    </source>
</evidence>
<dbReference type="EMBL" id="CM056810">
    <property type="protein sequence ID" value="KAJ8643766.1"/>
    <property type="molecule type" value="Genomic_DNA"/>
</dbReference>
<dbReference type="Proteomes" id="UP001234297">
    <property type="component" value="Chromosome 2"/>
</dbReference>
<proteinExistence type="predicted"/>
<protein>
    <submittedName>
        <fullName evidence="1">Uncharacterized protein</fullName>
    </submittedName>
</protein>
<reference evidence="1 2" key="1">
    <citation type="journal article" date="2022" name="Hortic Res">
        <title>A haplotype resolved chromosomal level avocado genome allows analysis of novel avocado genes.</title>
        <authorList>
            <person name="Nath O."/>
            <person name="Fletcher S.J."/>
            <person name="Hayward A."/>
            <person name="Shaw L.M."/>
            <person name="Masouleh A.K."/>
            <person name="Furtado A."/>
            <person name="Henry R.J."/>
            <person name="Mitter N."/>
        </authorList>
    </citation>
    <scope>NUCLEOTIDE SEQUENCE [LARGE SCALE GENOMIC DNA]</scope>
    <source>
        <strain evidence="2">cv. Hass</strain>
    </source>
</reference>
<gene>
    <name evidence="1" type="ORF">MRB53_005514</name>
</gene>
<keyword evidence="2" id="KW-1185">Reference proteome</keyword>